<name>A0A382G024_9ZZZZ</name>
<organism evidence="1">
    <name type="scientific">marine metagenome</name>
    <dbReference type="NCBI Taxonomy" id="408172"/>
    <lineage>
        <taxon>unclassified sequences</taxon>
        <taxon>metagenomes</taxon>
        <taxon>ecological metagenomes</taxon>
    </lineage>
</organism>
<accession>A0A382G024</accession>
<protein>
    <submittedName>
        <fullName evidence="1">Uncharacterized protein</fullName>
    </submittedName>
</protein>
<dbReference type="EMBL" id="UINC01052852">
    <property type="protein sequence ID" value="SVB68666.1"/>
    <property type="molecule type" value="Genomic_DNA"/>
</dbReference>
<feature type="non-terminal residue" evidence="1">
    <location>
        <position position="40"/>
    </location>
</feature>
<reference evidence="1" key="1">
    <citation type="submission" date="2018-05" db="EMBL/GenBank/DDBJ databases">
        <authorList>
            <person name="Lanie J.A."/>
            <person name="Ng W.-L."/>
            <person name="Kazmierczak K.M."/>
            <person name="Andrzejewski T.M."/>
            <person name="Davidsen T.M."/>
            <person name="Wayne K.J."/>
            <person name="Tettelin H."/>
            <person name="Glass J.I."/>
            <person name="Rusch D."/>
            <person name="Podicherti R."/>
            <person name="Tsui H.-C.T."/>
            <person name="Winkler M.E."/>
        </authorList>
    </citation>
    <scope>NUCLEOTIDE SEQUENCE</scope>
</reference>
<proteinExistence type="predicted"/>
<dbReference type="PROSITE" id="PS51257">
    <property type="entry name" value="PROKAR_LIPOPROTEIN"/>
    <property type="match status" value="1"/>
</dbReference>
<sequence>MLKNVTDSRTMSGFVVLLIAAFTMFSFACSETIIKEVPVE</sequence>
<gene>
    <name evidence="1" type="ORF">METZ01_LOCUS221520</name>
</gene>
<evidence type="ECO:0000313" key="1">
    <source>
        <dbReference type="EMBL" id="SVB68666.1"/>
    </source>
</evidence>
<dbReference type="AlphaFoldDB" id="A0A382G024"/>